<dbReference type="EMBL" id="JAIVGD010000018">
    <property type="protein sequence ID" value="KAH0755921.1"/>
    <property type="molecule type" value="Genomic_DNA"/>
</dbReference>
<evidence type="ECO:0000313" key="3">
    <source>
        <dbReference type="EMBL" id="KAH0755921.1"/>
    </source>
</evidence>
<name>A0ABQ7UXC9_SOLTU</name>
<dbReference type="Proteomes" id="UP000826656">
    <property type="component" value="Unassembled WGS sequence"/>
</dbReference>
<comment type="caution">
    <text evidence="2">The sequence shown here is derived from an EMBL/GenBank/DDBJ whole genome shotgun (WGS) entry which is preliminary data.</text>
</comment>
<reference evidence="2 5" key="1">
    <citation type="journal article" date="2021" name="bioRxiv">
        <title>Chromosome-scale and haplotype-resolved genome assembly of a tetraploid potato cultivar.</title>
        <authorList>
            <person name="Sun H."/>
            <person name="Jiao W.-B."/>
            <person name="Krause K."/>
            <person name="Campoy J.A."/>
            <person name="Goel M."/>
            <person name="Folz-Donahue K."/>
            <person name="Kukat C."/>
            <person name="Huettel B."/>
            <person name="Schneeberger K."/>
        </authorList>
    </citation>
    <scope>NUCLEOTIDE SEQUENCE [LARGE SCALE GENOMIC DNA]</scope>
    <source>
        <strain evidence="2">SolTubOtavaFocal</strain>
        <tissue evidence="2">Leaves</tissue>
    </source>
</reference>
<evidence type="ECO:0000313" key="2">
    <source>
        <dbReference type="EMBL" id="KAH0755919.1"/>
    </source>
</evidence>
<protein>
    <submittedName>
        <fullName evidence="2">Uncharacterized protein</fullName>
    </submittedName>
</protein>
<evidence type="ECO:0000313" key="5">
    <source>
        <dbReference type="Proteomes" id="UP000826656"/>
    </source>
</evidence>
<accession>A0ABQ7UXC9</accession>
<sequence>MCAVQGRCGQATASTERCVQDKAMWAGHGRRRLSDVCKTRAMWAGHGRRRLSDVCNTRAMWAGQGRCGQATLDVD</sequence>
<proteinExistence type="predicted"/>
<evidence type="ECO:0000313" key="1">
    <source>
        <dbReference type="EMBL" id="KAH0755917.1"/>
    </source>
</evidence>
<keyword evidence="5" id="KW-1185">Reference proteome</keyword>
<gene>
    <name evidence="1" type="ORF">KY290_026187</name>
    <name evidence="2" type="ORF">KY290_026189</name>
    <name evidence="3" type="ORF">KY290_026191</name>
    <name evidence="4" type="ORF">KY290_026193</name>
</gene>
<dbReference type="EMBL" id="JAIVGD010000018">
    <property type="protein sequence ID" value="KAH0755917.1"/>
    <property type="molecule type" value="Genomic_DNA"/>
</dbReference>
<organism evidence="2 5">
    <name type="scientific">Solanum tuberosum</name>
    <name type="common">Potato</name>
    <dbReference type="NCBI Taxonomy" id="4113"/>
    <lineage>
        <taxon>Eukaryota</taxon>
        <taxon>Viridiplantae</taxon>
        <taxon>Streptophyta</taxon>
        <taxon>Embryophyta</taxon>
        <taxon>Tracheophyta</taxon>
        <taxon>Spermatophyta</taxon>
        <taxon>Magnoliopsida</taxon>
        <taxon>eudicotyledons</taxon>
        <taxon>Gunneridae</taxon>
        <taxon>Pentapetalae</taxon>
        <taxon>asterids</taxon>
        <taxon>lamiids</taxon>
        <taxon>Solanales</taxon>
        <taxon>Solanaceae</taxon>
        <taxon>Solanoideae</taxon>
        <taxon>Solaneae</taxon>
        <taxon>Solanum</taxon>
    </lineage>
</organism>
<evidence type="ECO:0000313" key="4">
    <source>
        <dbReference type="EMBL" id="KAH0755923.1"/>
    </source>
</evidence>
<dbReference type="EMBL" id="JAIVGD010000018">
    <property type="protein sequence ID" value="KAH0755919.1"/>
    <property type="molecule type" value="Genomic_DNA"/>
</dbReference>
<dbReference type="EMBL" id="JAIVGD010000018">
    <property type="protein sequence ID" value="KAH0755923.1"/>
    <property type="molecule type" value="Genomic_DNA"/>
</dbReference>